<feature type="region of interest" description="Disordered" evidence="1">
    <location>
        <begin position="1"/>
        <end position="133"/>
    </location>
</feature>
<accession>A0ABR2LEF2</accession>
<evidence type="ECO:0000313" key="2">
    <source>
        <dbReference type="EMBL" id="KAK8939376.1"/>
    </source>
</evidence>
<evidence type="ECO:0000313" key="3">
    <source>
        <dbReference type="Proteomes" id="UP001412067"/>
    </source>
</evidence>
<organism evidence="2 3">
    <name type="scientific">Platanthera guangdongensis</name>
    <dbReference type="NCBI Taxonomy" id="2320717"/>
    <lineage>
        <taxon>Eukaryota</taxon>
        <taxon>Viridiplantae</taxon>
        <taxon>Streptophyta</taxon>
        <taxon>Embryophyta</taxon>
        <taxon>Tracheophyta</taxon>
        <taxon>Spermatophyta</taxon>
        <taxon>Magnoliopsida</taxon>
        <taxon>Liliopsida</taxon>
        <taxon>Asparagales</taxon>
        <taxon>Orchidaceae</taxon>
        <taxon>Orchidoideae</taxon>
        <taxon>Orchideae</taxon>
        <taxon>Orchidinae</taxon>
        <taxon>Platanthera</taxon>
    </lineage>
</organism>
<dbReference type="Proteomes" id="UP001412067">
    <property type="component" value="Unassembled WGS sequence"/>
</dbReference>
<protein>
    <submittedName>
        <fullName evidence="2">Uncharacterized protein</fullName>
    </submittedName>
</protein>
<keyword evidence="3" id="KW-1185">Reference proteome</keyword>
<feature type="compositionally biased region" description="Low complexity" evidence="1">
    <location>
        <begin position="77"/>
        <end position="87"/>
    </location>
</feature>
<reference evidence="2 3" key="1">
    <citation type="journal article" date="2022" name="Nat. Plants">
        <title>Genomes of leafy and leafless Platanthera orchids illuminate the evolution of mycoheterotrophy.</title>
        <authorList>
            <person name="Li M.H."/>
            <person name="Liu K.W."/>
            <person name="Li Z."/>
            <person name="Lu H.C."/>
            <person name="Ye Q.L."/>
            <person name="Zhang D."/>
            <person name="Wang J.Y."/>
            <person name="Li Y.F."/>
            <person name="Zhong Z.M."/>
            <person name="Liu X."/>
            <person name="Yu X."/>
            <person name="Liu D.K."/>
            <person name="Tu X.D."/>
            <person name="Liu B."/>
            <person name="Hao Y."/>
            <person name="Liao X.Y."/>
            <person name="Jiang Y.T."/>
            <person name="Sun W.H."/>
            <person name="Chen J."/>
            <person name="Chen Y.Q."/>
            <person name="Ai Y."/>
            <person name="Zhai J.W."/>
            <person name="Wu S.S."/>
            <person name="Zhou Z."/>
            <person name="Hsiao Y.Y."/>
            <person name="Wu W.L."/>
            <person name="Chen Y.Y."/>
            <person name="Lin Y.F."/>
            <person name="Hsu J.L."/>
            <person name="Li C.Y."/>
            <person name="Wang Z.W."/>
            <person name="Zhao X."/>
            <person name="Zhong W.Y."/>
            <person name="Ma X.K."/>
            <person name="Ma L."/>
            <person name="Huang J."/>
            <person name="Chen G.Z."/>
            <person name="Huang M.Z."/>
            <person name="Huang L."/>
            <person name="Peng D.H."/>
            <person name="Luo Y.B."/>
            <person name="Zou S.Q."/>
            <person name="Chen S.P."/>
            <person name="Lan S."/>
            <person name="Tsai W.C."/>
            <person name="Van de Peer Y."/>
            <person name="Liu Z.J."/>
        </authorList>
    </citation>
    <scope>NUCLEOTIDE SEQUENCE [LARGE SCALE GENOMIC DNA]</scope>
    <source>
        <strain evidence="2">Lor288</strain>
    </source>
</reference>
<evidence type="ECO:0000256" key="1">
    <source>
        <dbReference type="SAM" id="MobiDB-lite"/>
    </source>
</evidence>
<name>A0ABR2LEF2_9ASPA</name>
<comment type="caution">
    <text evidence="2">The sequence shown here is derived from an EMBL/GenBank/DDBJ whole genome shotgun (WGS) entry which is preliminary data.</text>
</comment>
<dbReference type="EMBL" id="JBBWWR010000020">
    <property type="protein sequence ID" value="KAK8939376.1"/>
    <property type="molecule type" value="Genomic_DNA"/>
</dbReference>
<feature type="compositionally biased region" description="Polar residues" evidence="1">
    <location>
        <begin position="52"/>
        <end position="61"/>
    </location>
</feature>
<feature type="compositionally biased region" description="Basic and acidic residues" evidence="1">
    <location>
        <begin position="26"/>
        <end position="36"/>
    </location>
</feature>
<gene>
    <name evidence="2" type="ORF">KSP40_PGU003697</name>
</gene>
<proteinExistence type="predicted"/>
<sequence>MEGNGGWTFRIRRRKQSHPRSSFHNPVKEATKEQDIHQVPASGPPPVPSPETMVTTAAASTSPPPRGSSARAKKASFRNSSNPGNSRGSERATLAAGNPDISCNESSAERENGLPDTEEPPAAAARRRKLQNV</sequence>